<dbReference type="Gene3D" id="3.40.50.300">
    <property type="entry name" value="P-loop containing nucleotide triphosphate hydrolases"/>
    <property type="match status" value="2"/>
</dbReference>
<dbReference type="EMBL" id="JAVHUY010000002">
    <property type="protein sequence ID" value="MDQ7903251.1"/>
    <property type="molecule type" value="Genomic_DNA"/>
</dbReference>
<dbReference type="Pfam" id="PF25000">
    <property type="entry name" value="DUF7779"/>
    <property type="match status" value="1"/>
</dbReference>
<protein>
    <submittedName>
        <fullName evidence="3">FxSxx-COOH system tetratricopeptide repeat protein</fullName>
    </submittedName>
</protein>
<reference evidence="3 4" key="1">
    <citation type="submission" date="2023-08" db="EMBL/GenBank/DDBJ databases">
        <title>Phytohabitans sansha sp. nov., isolated from marine sediment.</title>
        <authorList>
            <person name="Zhao Y."/>
            <person name="Yi K."/>
        </authorList>
    </citation>
    <scope>NUCLEOTIDE SEQUENCE [LARGE SCALE GENOMIC DNA]</scope>
    <source>
        <strain evidence="3 4">ZYX-F-186</strain>
    </source>
</reference>
<evidence type="ECO:0000313" key="4">
    <source>
        <dbReference type="Proteomes" id="UP001230908"/>
    </source>
</evidence>
<evidence type="ECO:0000259" key="2">
    <source>
        <dbReference type="Pfam" id="PF25000"/>
    </source>
</evidence>
<dbReference type="SUPFAM" id="SSF48452">
    <property type="entry name" value="TPR-like"/>
    <property type="match status" value="2"/>
</dbReference>
<dbReference type="SUPFAM" id="SSF52540">
    <property type="entry name" value="P-loop containing nucleoside triphosphate hydrolases"/>
    <property type="match status" value="2"/>
</dbReference>
<sequence>MTDTRAGQIVTFYSYKGGTGRTMAVANTAWILAANGKRVLVADWDLESPGLHRFFRPFLDQKVVDGTEGIIDLIRAYEDETAKYRERPDGWYEEYARIRSAFTVSWSFPGGGSLDFLSAGRQNGDYAATLSGLDWDTFYDRLGGGQFLDALRAHMKSKYDYTLIDSRTGLSDVADICTMHLPDLLVDCFTLSDQGIEGAARVARRVRSYNRRAIQILPVPMRVDTAEKEKVDAGRAFAKRSFGGLPSGMNEEERDAYWAAVEVPYKAYYAYEETLATFADEPGSRTSLLAAFETLTGYVTGGEIRSLPPLEESVRLQQKARFVRKIPEYLDEEVVLEHAPADQLWAEWIELVLHDAGVRVRDRAASDAPAEARRARPRRLVIVSGAFVAADDSPPAREQPGTPSPLAIYVSDLRPLPEFPPETSTSIFGLSEKIAADRILRLLGRQGPVAEGSSPAGARFPGSEPRIFSAPTRNAMFTGREEELLQLRANLRSLGTTVVLQPRQTSATLPVALQGMGGVGKTQLALEYAHRFRTAYDIVWWVTAEPAQFIDTSLADLADRLGVPEESKTADKARWALQTLRRGEPFGRWLVVLDNAEDLDHVKRFLPEGNGHIIITSRNPAWTNHARGIQVDVFRRAESIEHLRQRVAGMTGPEAEQVAEVLGDLPIAIATAGAWLAETLTPVAEYLRQIERHGPRALAGTADATSGSAVEATWDLSLSRLRSQSEAAYRLLQLCSVMAPEIALDLVNSDEMAAALAPFDPSVTEPMVRAALIQRTNRLALIKLDPHNQQMAVHRLLQAVVRERMSEQELQEARRQSHRVLYASRPDGEVDNPSTWPRYRTLWPHLEASRALDSTDEKMWQLLVTRVRYLWLAGDLAEGEKFGRQVEAAWQAQLDRWPDTDEAHVLRRLLLFLRFHIGNILRSQGRFEEAKKVNEDVLEAQRELLGPQHPHTLMTARGLAADLRGLGSYSEALGMDEKAYRDWVDQFGELHPQTLVAANNLAVSYRAVGNFRDARSRDEKVYARFQIVRGIDHPSTLQSASCLGRDLREAGEYENSVKLLREVLDSLHRVLGPEAADSLRTKANLAVSLRSAGDAAAAAPLLDDAYDRFQQRFGPSNPDTLACRLSRSANLLAIGDVDRALVEMEEVADAYERYLGENHPHTLVCVTNLSAAASATGDLERALDLAQRASREFERALDNEHPYTLAAAMNLASCHAEAGDLELAYSRMREVGARMAKALGVEHPDTLCCESHVGIIGGWRGPAASSTAPAPTIARLIETIGRHHPTVRTLQDGKLVHRVLDPHPF</sequence>
<dbReference type="Pfam" id="PF13374">
    <property type="entry name" value="TPR_10"/>
    <property type="match status" value="1"/>
</dbReference>
<dbReference type="Pfam" id="PF00931">
    <property type="entry name" value="NB-ARC"/>
    <property type="match status" value="1"/>
</dbReference>
<dbReference type="NCBIfam" id="NF040586">
    <property type="entry name" value="FxSxx_TPR"/>
    <property type="match status" value="1"/>
</dbReference>
<name>A0ABU0Z855_9ACTN</name>
<dbReference type="PANTHER" id="PTHR46082">
    <property type="entry name" value="ATP/GTP-BINDING PROTEIN-RELATED"/>
    <property type="match status" value="1"/>
</dbReference>
<dbReference type="Pfam" id="PF13424">
    <property type="entry name" value="TPR_12"/>
    <property type="match status" value="3"/>
</dbReference>
<dbReference type="RefSeq" id="WP_308710537.1">
    <property type="nucleotide sequence ID" value="NZ_JAVHUY010000002.1"/>
</dbReference>
<feature type="domain" description="NB-ARC" evidence="1">
    <location>
        <begin position="511"/>
        <end position="645"/>
    </location>
</feature>
<dbReference type="InterPro" id="IPR027417">
    <property type="entry name" value="P-loop_NTPase"/>
</dbReference>
<dbReference type="Proteomes" id="UP001230908">
    <property type="component" value="Unassembled WGS sequence"/>
</dbReference>
<evidence type="ECO:0000313" key="3">
    <source>
        <dbReference type="EMBL" id="MDQ7903251.1"/>
    </source>
</evidence>
<dbReference type="Gene3D" id="1.25.40.10">
    <property type="entry name" value="Tetratricopeptide repeat domain"/>
    <property type="match status" value="2"/>
</dbReference>
<dbReference type="NCBIfam" id="NF047398">
    <property type="entry name" value="AAA_KGGVGR"/>
    <property type="match status" value="1"/>
</dbReference>
<feature type="domain" description="DUF7779" evidence="2">
    <location>
        <begin position="721"/>
        <end position="809"/>
    </location>
</feature>
<organism evidence="3 4">
    <name type="scientific">Phytohabitans maris</name>
    <dbReference type="NCBI Taxonomy" id="3071409"/>
    <lineage>
        <taxon>Bacteria</taxon>
        <taxon>Bacillati</taxon>
        <taxon>Actinomycetota</taxon>
        <taxon>Actinomycetes</taxon>
        <taxon>Micromonosporales</taxon>
        <taxon>Micromonosporaceae</taxon>
    </lineage>
</organism>
<evidence type="ECO:0000259" key="1">
    <source>
        <dbReference type="Pfam" id="PF00931"/>
    </source>
</evidence>
<dbReference type="InterPro" id="IPR002182">
    <property type="entry name" value="NB-ARC"/>
</dbReference>
<dbReference type="PANTHER" id="PTHR46082:SF6">
    <property type="entry name" value="AAA+ ATPASE DOMAIN-CONTAINING PROTEIN-RELATED"/>
    <property type="match status" value="1"/>
</dbReference>
<accession>A0ABU0Z855</accession>
<dbReference type="InterPro" id="IPR053137">
    <property type="entry name" value="NLR-like"/>
</dbReference>
<keyword evidence="4" id="KW-1185">Reference proteome</keyword>
<dbReference type="InterPro" id="IPR011990">
    <property type="entry name" value="TPR-like_helical_dom_sf"/>
</dbReference>
<dbReference type="InterPro" id="IPR056681">
    <property type="entry name" value="DUF7779"/>
</dbReference>
<proteinExistence type="predicted"/>
<gene>
    <name evidence="3" type="primary">fxsT</name>
    <name evidence="3" type="ORF">RB614_01790</name>
</gene>
<comment type="caution">
    <text evidence="3">The sequence shown here is derived from an EMBL/GenBank/DDBJ whole genome shotgun (WGS) entry which is preliminary data.</text>
</comment>